<dbReference type="PANTHER" id="PTHR11076:SF33">
    <property type="entry name" value="DNA POLYMERASE KAPPA"/>
    <property type="match status" value="1"/>
</dbReference>
<dbReference type="GO" id="GO:0000287">
    <property type="term" value="F:magnesium ion binding"/>
    <property type="evidence" value="ECO:0007669"/>
    <property type="project" value="UniProtKB-UniRule"/>
</dbReference>
<keyword evidence="11" id="KW-0238">DNA-binding</keyword>
<dbReference type="InterPro" id="IPR036775">
    <property type="entry name" value="DNA_pol_Y-fam_lit_finger_sf"/>
</dbReference>
<accession>A0A7Z8KMP2</accession>
<evidence type="ECO:0000313" key="14">
    <source>
        <dbReference type="Proteomes" id="UP000319335"/>
    </source>
</evidence>
<dbReference type="InterPro" id="IPR017961">
    <property type="entry name" value="DNA_pol_Y-fam_little_finger"/>
</dbReference>
<keyword evidence="14" id="KW-1185">Reference proteome</keyword>
<comment type="caution">
    <text evidence="13">The sequence shown here is derived from an EMBL/GenBank/DDBJ whole genome shotgun (WGS) entry which is preliminary data.</text>
</comment>
<dbReference type="Pfam" id="PF00817">
    <property type="entry name" value="IMS"/>
    <property type="match status" value="1"/>
</dbReference>
<dbReference type="Proteomes" id="UP000319335">
    <property type="component" value="Unassembled WGS sequence"/>
</dbReference>
<dbReference type="InterPro" id="IPR024728">
    <property type="entry name" value="PolY_HhH_motif"/>
</dbReference>
<dbReference type="AlphaFoldDB" id="A0A7Z8KMP2"/>
<dbReference type="SUPFAM" id="SSF56672">
    <property type="entry name" value="DNA/RNA polymerases"/>
    <property type="match status" value="1"/>
</dbReference>
<dbReference type="SUPFAM" id="SSF100879">
    <property type="entry name" value="Lesion bypass DNA polymerase (Y-family), little finger domain"/>
    <property type="match status" value="1"/>
</dbReference>
<evidence type="ECO:0000256" key="9">
    <source>
        <dbReference type="ARBA" id="ARBA00023204"/>
    </source>
</evidence>
<dbReference type="InterPro" id="IPR043502">
    <property type="entry name" value="DNA/RNA_pol_sf"/>
</dbReference>
<comment type="cofactor">
    <cofactor evidence="11">
        <name>Mg(2+)</name>
        <dbReference type="ChEBI" id="CHEBI:18420"/>
    </cofactor>
    <text evidence="11">Binds 2 magnesium ions per subunit.</text>
</comment>
<evidence type="ECO:0000256" key="3">
    <source>
        <dbReference type="ARBA" id="ARBA00022695"/>
    </source>
</evidence>
<keyword evidence="8 11" id="KW-0239">DNA-directed DNA polymerase</keyword>
<dbReference type="InterPro" id="IPR001126">
    <property type="entry name" value="UmuC"/>
</dbReference>
<keyword evidence="11" id="KW-0515">Mutator protein</keyword>
<dbReference type="GO" id="GO:0009432">
    <property type="term" value="P:SOS response"/>
    <property type="evidence" value="ECO:0007669"/>
    <property type="project" value="TreeGrafter"/>
</dbReference>
<dbReference type="Gene3D" id="1.10.150.20">
    <property type="entry name" value="5' to 3' exonuclease, C-terminal subdomain"/>
    <property type="match status" value="1"/>
</dbReference>
<keyword evidence="5 11" id="KW-0479">Metal-binding</keyword>
<feature type="domain" description="UmuC" evidence="12">
    <location>
        <begin position="10"/>
        <end position="194"/>
    </location>
</feature>
<dbReference type="GO" id="GO:0006261">
    <property type="term" value="P:DNA-templated DNA replication"/>
    <property type="evidence" value="ECO:0007669"/>
    <property type="project" value="UniProtKB-UniRule"/>
</dbReference>
<dbReference type="PROSITE" id="PS50173">
    <property type="entry name" value="UMUC"/>
    <property type="match status" value="1"/>
</dbReference>
<feature type="active site" evidence="11">
    <location>
        <position position="113"/>
    </location>
</feature>
<evidence type="ECO:0000256" key="11">
    <source>
        <dbReference type="HAMAP-Rule" id="MF_01113"/>
    </source>
</evidence>
<evidence type="ECO:0000256" key="6">
    <source>
        <dbReference type="ARBA" id="ARBA00022763"/>
    </source>
</evidence>
<dbReference type="GO" id="GO:0005829">
    <property type="term" value="C:cytosol"/>
    <property type="evidence" value="ECO:0007669"/>
    <property type="project" value="TreeGrafter"/>
</dbReference>
<dbReference type="Gene3D" id="3.40.1170.60">
    <property type="match status" value="1"/>
</dbReference>
<dbReference type="InterPro" id="IPR022880">
    <property type="entry name" value="DNApol_IV"/>
</dbReference>
<dbReference type="InterPro" id="IPR043128">
    <property type="entry name" value="Rev_trsase/Diguanyl_cyclase"/>
</dbReference>
<dbReference type="Gene3D" id="3.30.1490.100">
    <property type="entry name" value="DNA polymerase, Y-family, little finger domain"/>
    <property type="match status" value="1"/>
</dbReference>
<evidence type="ECO:0000256" key="5">
    <source>
        <dbReference type="ARBA" id="ARBA00022723"/>
    </source>
</evidence>
<keyword evidence="3 11" id="KW-0548">Nucleotidyltransferase</keyword>
<name>A0A7Z8KMP2_9EURY</name>
<dbReference type="Gene3D" id="3.30.70.270">
    <property type="match status" value="1"/>
</dbReference>
<evidence type="ECO:0000256" key="1">
    <source>
        <dbReference type="ARBA" id="ARBA00010945"/>
    </source>
</evidence>
<dbReference type="InterPro" id="IPR050116">
    <property type="entry name" value="DNA_polymerase-Y"/>
</dbReference>
<comment type="similarity">
    <text evidence="1 11">Belongs to the DNA polymerase type-Y family.</text>
</comment>
<dbReference type="EMBL" id="VIAQ01000015">
    <property type="protein sequence ID" value="TQD24922.1"/>
    <property type="molecule type" value="Genomic_DNA"/>
</dbReference>
<dbReference type="GO" id="GO:0042276">
    <property type="term" value="P:error-prone translesion synthesis"/>
    <property type="evidence" value="ECO:0007669"/>
    <property type="project" value="TreeGrafter"/>
</dbReference>
<dbReference type="NCBIfam" id="NF002677">
    <property type="entry name" value="PRK02406.1"/>
    <property type="match status" value="1"/>
</dbReference>
<keyword evidence="6 11" id="KW-0227">DNA damage</keyword>
<evidence type="ECO:0000256" key="8">
    <source>
        <dbReference type="ARBA" id="ARBA00022932"/>
    </source>
</evidence>
<dbReference type="GO" id="GO:0003887">
    <property type="term" value="F:DNA-directed DNA polymerase activity"/>
    <property type="evidence" value="ECO:0007669"/>
    <property type="project" value="UniProtKB-UniRule"/>
</dbReference>
<dbReference type="EC" id="2.7.7.7" evidence="11"/>
<gene>
    <name evidence="13" type="primary">dinB</name>
    <name evidence="11" type="synonym">dbh</name>
    <name evidence="13" type="ORF">FKV42_07570</name>
</gene>
<reference evidence="13 14" key="1">
    <citation type="submission" date="2019-06" db="EMBL/GenBank/DDBJ databases">
        <title>Draft genome sequence of Methanolobus vulcani B1d.</title>
        <authorList>
            <person name="Creighbaum A.J."/>
            <person name="Ticak T."/>
            <person name="Hariraju D."/>
            <person name="Arivett B.A."/>
            <person name="Ferguson D.J.Jr."/>
        </authorList>
    </citation>
    <scope>NUCLEOTIDE SEQUENCE [LARGE SCALE GENOMIC DNA]</scope>
    <source>
        <strain evidence="13 14">B1d</strain>
    </source>
</reference>
<organism evidence="13 14">
    <name type="scientific">Methanolobus vulcani</name>
    <dbReference type="NCBI Taxonomy" id="38026"/>
    <lineage>
        <taxon>Archaea</taxon>
        <taxon>Methanobacteriati</taxon>
        <taxon>Methanobacteriota</taxon>
        <taxon>Stenosarchaea group</taxon>
        <taxon>Methanomicrobia</taxon>
        <taxon>Methanosarcinales</taxon>
        <taxon>Methanosarcinaceae</taxon>
        <taxon>Methanolobus</taxon>
    </lineage>
</organism>
<comment type="subcellular location">
    <subcellularLocation>
        <location evidence="11">Cytoplasm</location>
    </subcellularLocation>
</comment>
<evidence type="ECO:0000256" key="10">
    <source>
        <dbReference type="ARBA" id="ARBA00049244"/>
    </source>
</evidence>
<keyword evidence="4 11" id="KW-0235">DNA replication</keyword>
<dbReference type="PANTHER" id="PTHR11076">
    <property type="entry name" value="DNA REPAIR POLYMERASE UMUC / TRANSFERASE FAMILY MEMBER"/>
    <property type="match status" value="1"/>
</dbReference>
<feature type="binding site" evidence="11">
    <location>
        <position position="112"/>
    </location>
    <ligand>
        <name>Mg(2+)</name>
        <dbReference type="ChEBI" id="CHEBI:18420"/>
    </ligand>
</feature>
<keyword evidence="11" id="KW-0963">Cytoplasm</keyword>
<sequence length="362" mass="40854">MESSGRERITLHIDMDSFYSSVEVRDRPELKGLPVVVGSDPKNGSGRGVASTCSYEARAYGIHSGMAISKAYKLCPDAVYLRVNMKLYKQVSAEIMQTLRIFADRFQQVSVDEAYLYIGDSISDYESATLLAKKIKSEIQRLHGLTCSIGVAPNKVIAKIASDFNKPDGLTVVRPEGIQDFLFPMHVSKIPGIGKKTQPILEELEINTVGQLATCDVQLLIARFGKFGVVMHQLANGIDTREVKEREEVKSVSTEDTFDEDISNPVKIETVFRELTEKVHSSMMKKRFRYRTVTIKVRYEDFRTYTRAKTLNAATTDKEVITKNALILMEEFMGKGRFRLLGVGVTKLEKIDERQTFLSDFY</sequence>
<dbReference type="CDD" id="cd03586">
    <property type="entry name" value="PolY_Pol_IV_kappa"/>
    <property type="match status" value="1"/>
</dbReference>
<comment type="catalytic activity">
    <reaction evidence="10 11">
        <text>DNA(n) + a 2'-deoxyribonucleoside 5'-triphosphate = DNA(n+1) + diphosphate</text>
        <dbReference type="Rhea" id="RHEA:22508"/>
        <dbReference type="Rhea" id="RHEA-COMP:17339"/>
        <dbReference type="Rhea" id="RHEA-COMP:17340"/>
        <dbReference type="ChEBI" id="CHEBI:33019"/>
        <dbReference type="ChEBI" id="CHEBI:61560"/>
        <dbReference type="ChEBI" id="CHEBI:173112"/>
        <dbReference type="EC" id="2.7.7.7"/>
    </reaction>
</comment>
<comment type="subunit">
    <text evidence="11">Monomer.</text>
</comment>
<dbReference type="GO" id="GO:0003684">
    <property type="term" value="F:damaged DNA binding"/>
    <property type="evidence" value="ECO:0007669"/>
    <property type="project" value="InterPro"/>
</dbReference>
<dbReference type="Pfam" id="PF11798">
    <property type="entry name" value="IMS_HHH"/>
    <property type="match status" value="1"/>
</dbReference>
<feature type="site" description="Substrate discrimination" evidence="11">
    <location>
        <position position="19"/>
    </location>
</feature>
<evidence type="ECO:0000256" key="7">
    <source>
        <dbReference type="ARBA" id="ARBA00022842"/>
    </source>
</evidence>
<feature type="binding site" evidence="11">
    <location>
        <position position="14"/>
    </location>
    <ligand>
        <name>Mg(2+)</name>
        <dbReference type="ChEBI" id="CHEBI:18420"/>
    </ligand>
</feature>
<dbReference type="Pfam" id="PF11799">
    <property type="entry name" value="IMS_C"/>
    <property type="match status" value="1"/>
</dbReference>
<evidence type="ECO:0000259" key="12">
    <source>
        <dbReference type="PROSITE" id="PS50173"/>
    </source>
</evidence>
<dbReference type="OrthoDB" id="372207at2157"/>
<protein>
    <recommendedName>
        <fullName evidence="11">DNA polymerase IV</fullName>
        <shortName evidence="11">Pol IV</shortName>
        <ecNumber evidence="11">2.7.7.7</ecNumber>
    </recommendedName>
</protein>
<dbReference type="RefSeq" id="WP_154809647.1">
    <property type="nucleotide sequence ID" value="NZ_VIAQ01000015.1"/>
</dbReference>
<keyword evidence="2 11" id="KW-0808">Transferase</keyword>
<proteinExistence type="inferred from homology"/>
<evidence type="ECO:0000313" key="13">
    <source>
        <dbReference type="EMBL" id="TQD24922.1"/>
    </source>
</evidence>
<dbReference type="GO" id="GO:0006281">
    <property type="term" value="P:DNA repair"/>
    <property type="evidence" value="ECO:0007669"/>
    <property type="project" value="UniProtKB-UniRule"/>
</dbReference>
<keyword evidence="7 11" id="KW-0460">Magnesium</keyword>
<comment type="function">
    <text evidence="11">Poorly processive, error-prone DNA polymerase involved in untargeted mutagenesis. Copies undamaged DNA at stalled replication forks, which arise in vivo from mismatched or misaligned primer ends. These misaligned primers can be extended by PolIV. Exhibits no 3'-5' exonuclease (proofreading) activity. May be involved in translesional synthesis.</text>
</comment>
<dbReference type="FunFam" id="3.30.1490.100:FF:000004">
    <property type="entry name" value="DNA polymerase IV"/>
    <property type="match status" value="1"/>
</dbReference>
<keyword evidence="9 11" id="KW-0234">DNA repair</keyword>
<evidence type="ECO:0000256" key="4">
    <source>
        <dbReference type="ARBA" id="ARBA00022705"/>
    </source>
</evidence>
<evidence type="ECO:0000256" key="2">
    <source>
        <dbReference type="ARBA" id="ARBA00022679"/>
    </source>
</evidence>
<dbReference type="HAMAP" id="MF_01113">
    <property type="entry name" value="DNApol_IV"/>
    <property type="match status" value="1"/>
</dbReference>